<dbReference type="Proteomes" id="UP001497700">
    <property type="component" value="Unassembled WGS sequence"/>
</dbReference>
<proteinExistence type="predicted"/>
<name>A0ACB9YZS1_9PEZI</name>
<reference evidence="1 2" key="1">
    <citation type="journal article" date="2022" name="New Phytol.">
        <title>Ecological generalism drives hyperdiversity of secondary metabolite gene clusters in xylarialean endophytes.</title>
        <authorList>
            <person name="Franco M.E.E."/>
            <person name="Wisecaver J.H."/>
            <person name="Arnold A.E."/>
            <person name="Ju Y.M."/>
            <person name="Slot J.C."/>
            <person name="Ahrendt S."/>
            <person name="Moore L.P."/>
            <person name="Eastman K.E."/>
            <person name="Scott K."/>
            <person name="Konkel Z."/>
            <person name="Mondo S.J."/>
            <person name="Kuo A."/>
            <person name="Hayes R.D."/>
            <person name="Haridas S."/>
            <person name="Andreopoulos B."/>
            <person name="Riley R."/>
            <person name="LaButti K."/>
            <person name="Pangilinan J."/>
            <person name="Lipzen A."/>
            <person name="Amirebrahimi M."/>
            <person name="Yan J."/>
            <person name="Adam C."/>
            <person name="Keymanesh K."/>
            <person name="Ng V."/>
            <person name="Louie K."/>
            <person name="Northen T."/>
            <person name="Drula E."/>
            <person name="Henrissat B."/>
            <person name="Hsieh H.M."/>
            <person name="Youens-Clark K."/>
            <person name="Lutzoni F."/>
            <person name="Miadlikowska J."/>
            <person name="Eastwood D.C."/>
            <person name="Hamelin R.C."/>
            <person name="Grigoriev I.V."/>
            <person name="U'Ren J.M."/>
        </authorList>
    </citation>
    <scope>NUCLEOTIDE SEQUENCE [LARGE SCALE GENOMIC DNA]</scope>
    <source>
        <strain evidence="1 2">CBS 119005</strain>
    </source>
</reference>
<accession>A0ACB9YZS1</accession>
<dbReference type="EMBL" id="MU393486">
    <property type="protein sequence ID" value="KAI4864463.1"/>
    <property type="molecule type" value="Genomic_DNA"/>
</dbReference>
<sequence>MSAGSFIRNSLPLPPHIYKGEEYFCRFAPRIHRDARLADAGSWQCQVDFLESSTAARAGATRNKDVSSYAVGCINPIVGNFTALCACEALSDRLALTTYMVEYAYIHDDVIEYSENKDESQLLVANRQLIEGLTLDGEVSAGSKDHVRRRQLQAKMVMELMEVDKEQAKKCLRLWKEMSEVFVQIRDMDFTTMDDYLKFRVVDAGCPWTMSLLCFSMDFTLDAEEEEKTSAITWAAYDAWVLVNDYFSWEKELNNQQANGGNGMIANAIFLFKKWYSVDAVEGKKMLRKEILAREDKYCKAKDDFLASSDVTSRTTQWLELLDLVTAGNFAWSMTTARYRLGAEDAYPSLRTAYSKTADTGNTDSLGSPISLNAATMADKIDVVLKDRRYLDYSIRERQDFKPELKATGQQSSHPSDEVDYKKNQVTYAWSLHQYEDIILQPYQYLEMMPSKGVRNAVIDGLEVWYHVPERSLAVIRDIVKLLHSSSLMLDDIEDNSPLRRGFPATHVVFGINQTINSANLLLLKAMKAAESLSPLAVRIFIERLTDGHIGQGLDLYWTHNTEVPTEEEYFTMVDGKTGGLFILLAELMRSEATKHKDLDAGLLMKLVGRFFQARDDYQNLQCEEYTQKKGFAEDIGEGKISLPLIHALRPKSSQRSRLLSILQQRKMGNGLSPEVRKLALNDIKAAGGLEYAKATTIRLQDAVNESLTMYENKVGEKNWLLRLAQKRLEIEV</sequence>
<protein>
    <submittedName>
        <fullName evidence="1">Isoprenoid synthase domain-containing protein</fullName>
    </submittedName>
</protein>
<comment type="caution">
    <text evidence="1">The sequence shown here is derived from an EMBL/GenBank/DDBJ whole genome shotgun (WGS) entry which is preliminary data.</text>
</comment>
<evidence type="ECO:0000313" key="2">
    <source>
        <dbReference type="Proteomes" id="UP001497700"/>
    </source>
</evidence>
<gene>
    <name evidence="1" type="ORF">F4820DRAFT_449037</name>
</gene>
<evidence type="ECO:0000313" key="1">
    <source>
        <dbReference type="EMBL" id="KAI4864463.1"/>
    </source>
</evidence>
<keyword evidence="2" id="KW-1185">Reference proteome</keyword>
<organism evidence="1 2">
    <name type="scientific">Hypoxylon rubiginosum</name>
    <dbReference type="NCBI Taxonomy" id="110542"/>
    <lineage>
        <taxon>Eukaryota</taxon>
        <taxon>Fungi</taxon>
        <taxon>Dikarya</taxon>
        <taxon>Ascomycota</taxon>
        <taxon>Pezizomycotina</taxon>
        <taxon>Sordariomycetes</taxon>
        <taxon>Xylariomycetidae</taxon>
        <taxon>Xylariales</taxon>
        <taxon>Hypoxylaceae</taxon>
        <taxon>Hypoxylon</taxon>
    </lineage>
</organism>